<reference evidence="7" key="1">
    <citation type="submission" date="2020-08" db="EMBL/GenBank/DDBJ databases">
        <title>Genome public.</title>
        <authorList>
            <person name="Liu C."/>
            <person name="Sun Q."/>
        </authorList>
    </citation>
    <scope>NUCLEOTIDE SEQUENCE</scope>
    <source>
        <strain evidence="7">BX8</strain>
    </source>
</reference>
<feature type="transmembrane region" description="Helical" evidence="6">
    <location>
        <begin position="278"/>
        <end position="296"/>
    </location>
</feature>
<dbReference type="Proteomes" id="UP000659630">
    <property type="component" value="Unassembled WGS sequence"/>
</dbReference>
<keyword evidence="4 6" id="KW-1133">Transmembrane helix</keyword>
<dbReference type="RefSeq" id="WP_186888841.1">
    <property type="nucleotide sequence ID" value="NZ_JACONZ010000005.1"/>
</dbReference>
<keyword evidence="8" id="KW-1185">Reference proteome</keyword>
<protein>
    <submittedName>
        <fullName evidence="7">ABC transporter permease</fullName>
    </submittedName>
</protein>
<proteinExistence type="predicted"/>
<evidence type="ECO:0000313" key="7">
    <source>
        <dbReference type="EMBL" id="MBC5582482.1"/>
    </source>
</evidence>
<dbReference type="Pfam" id="PF02653">
    <property type="entry name" value="BPD_transp_2"/>
    <property type="match status" value="1"/>
</dbReference>
<evidence type="ECO:0000256" key="1">
    <source>
        <dbReference type="ARBA" id="ARBA00004651"/>
    </source>
</evidence>
<evidence type="ECO:0000256" key="3">
    <source>
        <dbReference type="ARBA" id="ARBA00022692"/>
    </source>
</evidence>
<feature type="transmembrane region" description="Helical" evidence="6">
    <location>
        <begin position="6"/>
        <end position="28"/>
    </location>
</feature>
<dbReference type="GO" id="GO:0005886">
    <property type="term" value="C:plasma membrane"/>
    <property type="evidence" value="ECO:0007669"/>
    <property type="project" value="UniProtKB-SubCell"/>
</dbReference>
<evidence type="ECO:0000313" key="8">
    <source>
        <dbReference type="Proteomes" id="UP000659630"/>
    </source>
</evidence>
<evidence type="ECO:0000256" key="5">
    <source>
        <dbReference type="ARBA" id="ARBA00023136"/>
    </source>
</evidence>
<evidence type="ECO:0000256" key="2">
    <source>
        <dbReference type="ARBA" id="ARBA00022475"/>
    </source>
</evidence>
<evidence type="ECO:0000256" key="4">
    <source>
        <dbReference type="ARBA" id="ARBA00022989"/>
    </source>
</evidence>
<accession>A0A923REU6</accession>
<dbReference type="CDD" id="cd06580">
    <property type="entry name" value="TM_PBP1_transp_TpRbsC_like"/>
    <property type="match status" value="1"/>
</dbReference>
<feature type="transmembrane region" description="Helical" evidence="6">
    <location>
        <begin position="197"/>
        <end position="221"/>
    </location>
</feature>
<evidence type="ECO:0000256" key="6">
    <source>
        <dbReference type="SAM" id="Phobius"/>
    </source>
</evidence>
<feature type="transmembrane region" description="Helical" evidence="6">
    <location>
        <begin position="35"/>
        <end position="54"/>
    </location>
</feature>
<dbReference type="PANTHER" id="PTHR43370:SF1">
    <property type="entry name" value="GUANOSINE ABC TRANSPORTER PERMEASE PROTEIN NUPQ"/>
    <property type="match status" value="1"/>
</dbReference>
<dbReference type="InterPro" id="IPR001851">
    <property type="entry name" value="ABC_transp_permease"/>
</dbReference>
<dbReference type="AlphaFoldDB" id="A0A923REU6"/>
<name>A0A923REU6_9FIRM</name>
<dbReference type="GO" id="GO:0022857">
    <property type="term" value="F:transmembrane transporter activity"/>
    <property type="evidence" value="ECO:0007669"/>
    <property type="project" value="InterPro"/>
</dbReference>
<feature type="transmembrane region" description="Helical" evidence="6">
    <location>
        <begin position="89"/>
        <end position="111"/>
    </location>
</feature>
<dbReference type="EMBL" id="JACONZ010000005">
    <property type="protein sequence ID" value="MBC5582482.1"/>
    <property type="molecule type" value="Genomic_DNA"/>
</dbReference>
<comment type="subcellular location">
    <subcellularLocation>
        <location evidence="1">Cell membrane</location>
        <topology evidence="1">Multi-pass membrane protein</topology>
    </subcellularLocation>
</comment>
<sequence>MNIDWVAFIADALKMATPLVFAALAALITRQAGMFNMGVEGMILCSALGSVVFAHFGGSVWVGLLGGILIGLVTGMIIAFSSLTGKTDLYLTCIAFNLMAAGGTVFVMYLLTGDKSSTAGSLRSYQIPNIDIPLIKDIPVLGRIVSGQSLLTYLAVLSVFLVWFLLKKTRIGLRIRAVGENPSAAESVGISVPKIGYISFAFCGIFAGLSGAFLSMSWVTFFMKNMVNGRGYIGLSAQNMAGGAPVGSALASLLFGFADSLSITLKNQTTFPTEFLNMIPYLATILAIIITSVIAINKRRRIEKGTAKAAAEE</sequence>
<keyword evidence="5 6" id="KW-0472">Membrane</keyword>
<feature type="transmembrane region" description="Helical" evidence="6">
    <location>
        <begin position="60"/>
        <end position="80"/>
    </location>
</feature>
<organism evidence="7 8">
    <name type="scientific">Anaerofilum hominis</name>
    <dbReference type="NCBI Taxonomy" id="2763016"/>
    <lineage>
        <taxon>Bacteria</taxon>
        <taxon>Bacillati</taxon>
        <taxon>Bacillota</taxon>
        <taxon>Clostridia</taxon>
        <taxon>Eubacteriales</taxon>
        <taxon>Oscillospiraceae</taxon>
        <taxon>Anaerofilum</taxon>
    </lineage>
</organism>
<feature type="transmembrane region" description="Helical" evidence="6">
    <location>
        <begin position="150"/>
        <end position="166"/>
    </location>
</feature>
<dbReference type="PANTHER" id="PTHR43370">
    <property type="entry name" value="SUGAR ABC TRANSPORTER INTEGRAL MEMBRANE PROTEIN-RELATED"/>
    <property type="match status" value="1"/>
</dbReference>
<comment type="caution">
    <text evidence="7">The sequence shown here is derived from an EMBL/GenBank/DDBJ whole genome shotgun (WGS) entry which is preliminary data.</text>
</comment>
<gene>
    <name evidence="7" type="ORF">H8S23_13290</name>
</gene>
<keyword evidence="2" id="KW-1003">Cell membrane</keyword>
<keyword evidence="3 6" id="KW-0812">Transmembrane</keyword>